<organism evidence="1">
    <name type="scientific">bioreactor metagenome</name>
    <dbReference type="NCBI Taxonomy" id="1076179"/>
    <lineage>
        <taxon>unclassified sequences</taxon>
        <taxon>metagenomes</taxon>
        <taxon>ecological metagenomes</taxon>
    </lineage>
</organism>
<comment type="caution">
    <text evidence="1">The sequence shown here is derived from an EMBL/GenBank/DDBJ whole genome shotgun (WGS) entry which is preliminary data.</text>
</comment>
<evidence type="ECO:0000313" key="1">
    <source>
        <dbReference type="EMBL" id="MPN21664.1"/>
    </source>
</evidence>
<dbReference type="EMBL" id="VSSQ01069686">
    <property type="protein sequence ID" value="MPN21664.1"/>
    <property type="molecule type" value="Genomic_DNA"/>
</dbReference>
<name>A0A645GCD1_9ZZZZ</name>
<accession>A0A645GCD1</accession>
<reference evidence="1" key="1">
    <citation type="submission" date="2019-08" db="EMBL/GenBank/DDBJ databases">
        <authorList>
            <person name="Kucharzyk K."/>
            <person name="Murdoch R.W."/>
            <person name="Higgins S."/>
            <person name="Loffler F."/>
        </authorList>
    </citation>
    <scope>NUCLEOTIDE SEQUENCE</scope>
</reference>
<protein>
    <submittedName>
        <fullName evidence="1">Uncharacterized protein</fullName>
    </submittedName>
</protein>
<proteinExistence type="predicted"/>
<dbReference type="AlphaFoldDB" id="A0A645GCD1"/>
<gene>
    <name evidence="1" type="ORF">SDC9_169044</name>
</gene>
<sequence>MRGIDTFDVEGRIGLGVAQALRFGEHVGKGQALVAHFREDEVGGAIDDAGGPFDAVGGEALAQRLDDRDAAGDGSFEGDHDALLLGGGEDIGAMHGEQRLVGGDDMLAGGNRLHHDFLGDAVAADQFDDDVDFRNIDQSERIVGDAGFAAGHLAGQFDVLVGHGGNSNRPAGAAGNFFRIAIENGPGATADGADADKANIDGFHVQSLLTRWLVL</sequence>